<dbReference type="AlphaFoldDB" id="A0AA89BTZ5"/>
<keyword evidence="2" id="KW-1003">Cell membrane</keyword>
<organism evidence="9 10">
    <name type="scientific">Pinctada imbricata</name>
    <name type="common">Atlantic pearl-oyster</name>
    <name type="synonym">Pinctada martensii</name>
    <dbReference type="NCBI Taxonomy" id="66713"/>
    <lineage>
        <taxon>Eukaryota</taxon>
        <taxon>Metazoa</taxon>
        <taxon>Spiralia</taxon>
        <taxon>Lophotrochozoa</taxon>
        <taxon>Mollusca</taxon>
        <taxon>Bivalvia</taxon>
        <taxon>Autobranchia</taxon>
        <taxon>Pteriomorphia</taxon>
        <taxon>Pterioida</taxon>
        <taxon>Pterioidea</taxon>
        <taxon>Pteriidae</taxon>
        <taxon>Pinctada</taxon>
    </lineage>
</organism>
<dbReference type="GO" id="GO:0004930">
    <property type="term" value="F:G protein-coupled receptor activity"/>
    <property type="evidence" value="ECO:0007669"/>
    <property type="project" value="TreeGrafter"/>
</dbReference>
<dbReference type="PROSITE" id="PS51257">
    <property type="entry name" value="PROKAR_LIPOPROTEIN"/>
    <property type="match status" value="1"/>
</dbReference>
<feature type="transmembrane region" description="Helical" evidence="7">
    <location>
        <begin position="200"/>
        <end position="223"/>
    </location>
</feature>
<comment type="caution">
    <text evidence="9">The sequence shown here is derived from an EMBL/GenBank/DDBJ whole genome shotgun (WGS) entry which is preliminary data.</text>
</comment>
<feature type="transmembrane region" description="Helical" evidence="7">
    <location>
        <begin position="12"/>
        <end position="36"/>
    </location>
</feature>
<protein>
    <recommendedName>
        <fullName evidence="8">G-protein coupled receptors family 1 profile domain-containing protein</fullName>
    </recommendedName>
</protein>
<reference evidence="9" key="1">
    <citation type="submission" date="2019-08" db="EMBL/GenBank/DDBJ databases">
        <title>The improved chromosome-level genome for the pearl oyster Pinctada fucata martensii using PacBio sequencing and Hi-C.</title>
        <authorList>
            <person name="Zheng Z."/>
        </authorList>
    </citation>
    <scope>NUCLEOTIDE SEQUENCE</scope>
    <source>
        <strain evidence="9">ZZ-2019</strain>
        <tissue evidence="9">Adductor muscle</tissue>
    </source>
</reference>
<feature type="transmembrane region" description="Helical" evidence="7">
    <location>
        <begin position="48"/>
        <end position="69"/>
    </location>
</feature>
<name>A0AA89BTZ5_PINIB</name>
<dbReference type="PANTHER" id="PTHR24241">
    <property type="entry name" value="NEUROPEPTIDE RECEPTOR-RELATED G-PROTEIN COUPLED RECEPTOR"/>
    <property type="match status" value="1"/>
</dbReference>
<evidence type="ECO:0000256" key="7">
    <source>
        <dbReference type="SAM" id="Phobius"/>
    </source>
</evidence>
<feature type="transmembrane region" description="Helical" evidence="7">
    <location>
        <begin position="243"/>
        <end position="263"/>
    </location>
</feature>
<dbReference type="EMBL" id="VSWD01000010">
    <property type="protein sequence ID" value="KAK3090759.1"/>
    <property type="molecule type" value="Genomic_DNA"/>
</dbReference>
<dbReference type="GO" id="GO:0005886">
    <property type="term" value="C:plasma membrane"/>
    <property type="evidence" value="ECO:0007669"/>
    <property type="project" value="UniProtKB-SubCell"/>
</dbReference>
<evidence type="ECO:0000313" key="10">
    <source>
        <dbReference type="Proteomes" id="UP001186944"/>
    </source>
</evidence>
<accession>A0AA89BTZ5</accession>
<dbReference type="PROSITE" id="PS50262">
    <property type="entry name" value="G_PROTEIN_RECEP_F1_2"/>
    <property type="match status" value="1"/>
</dbReference>
<dbReference type="Proteomes" id="UP001186944">
    <property type="component" value="Unassembled WGS sequence"/>
</dbReference>
<dbReference type="GO" id="GO:0042277">
    <property type="term" value="F:peptide binding"/>
    <property type="evidence" value="ECO:0007669"/>
    <property type="project" value="TreeGrafter"/>
</dbReference>
<evidence type="ECO:0000256" key="3">
    <source>
        <dbReference type="ARBA" id="ARBA00022692"/>
    </source>
</evidence>
<sequence length="274" mass="30478">MDVPRHELDADFIAEIAIGTVLLAGGCVGNALTVHFIRKNHELHAPTFVLIACLACTDISALISRYLFLTFDLVLSYAPDGIINFVVVFGLAALHSSNMHIVILAHLRYKLIVYPLHTVDVRLRTIYRNSAIAWIVSILVALCLELPMIIGVDDQVAYIITVCNGFYLLLSTLIPILWFHFYKVKALRSSTAIPSGGHDVTGMMSVMVTLILTSQVVAIVPLVTASVTMSFIDDIHLRNVLGNTAHCFLLLNHSINPVLFFYFSKFRRRNIDEV</sequence>
<dbReference type="CDD" id="cd00637">
    <property type="entry name" value="7tm_classA_rhodopsin-like"/>
    <property type="match status" value="1"/>
</dbReference>
<evidence type="ECO:0000256" key="5">
    <source>
        <dbReference type="ARBA" id="ARBA00023136"/>
    </source>
</evidence>
<dbReference type="Gene3D" id="1.20.1070.10">
    <property type="entry name" value="Rhodopsin 7-helix transmembrane proteins"/>
    <property type="match status" value="1"/>
</dbReference>
<keyword evidence="4 7" id="KW-1133">Transmembrane helix</keyword>
<dbReference type="PANTHER" id="PTHR24241:SF76">
    <property type="entry name" value="NEUROPEPTIDE SIFAMIDE RECEPTOR"/>
    <property type="match status" value="1"/>
</dbReference>
<comment type="subcellular location">
    <subcellularLocation>
        <location evidence="1">Cell membrane</location>
        <topology evidence="1">Multi-pass membrane protein</topology>
    </subcellularLocation>
</comment>
<evidence type="ECO:0000256" key="1">
    <source>
        <dbReference type="ARBA" id="ARBA00004651"/>
    </source>
</evidence>
<dbReference type="InterPro" id="IPR017452">
    <property type="entry name" value="GPCR_Rhodpsn_7TM"/>
</dbReference>
<keyword evidence="10" id="KW-1185">Reference proteome</keyword>
<dbReference type="GO" id="GO:0032870">
    <property type="term" value="P:cellular response to hormone stimulus"/>
    <property type="evidence" value="ECO:0007669"/>
    <property type="project" value="TreeGrafter"/>
</dbReference>
<proteinExistence type="predicted"/>
<gene>
    <name evidence="9" type="ORF">FSP39_014393</name>
</gene>
<keyword evidence="5 7" id="KW-0472">Membrane</keyword>
<evidence type="ECO:0000256" key="4">
    <source>
        <dbReference type="ARBA" id="ARBA00022989"/>
    </source>
</evidence>
<evidence type="ECO:0000256" key="2">
    <source>
        <dbReference type="ARBA" id="ARBA00022475"/>
    </source>
</evidence>
<feature type="transmembrane region" description="Helical" evidence="7">
    <location>
        <begin position="81"/>
        <end position="105"/>
    </location>
</feature>
<evidence type="ECO:0000313" key="9">
    <source>
        <dbReference type="EMBL" id="KAK3090759.1"/>
    </source>
</evidence>
<dbReference type="SUPFAM" id="SSF81321">
    <property type="entry name" value="Family A G protein-coupled receptor-like"/>
    <property type="match status" value="1"/>
</dbReference>
<feature type="transmembrane region" description="Helical" evidence="7">
    <location>
        <begin position="156"/>
        <end position="179"/>
    </location>
</feature>
<evidence type="ECO:0000259" key="8">
    <source>
        <dbReference type="PROSITE" id="PS50262"/>
    </source>
</evidence>
<evidence type="ECO:0000256" key="6">
    <source>
        <dbReference type="ARBA" id="ARBA00023170"/>
    </source>
</evidence>
<feature type="domain" description="G-protein coupled receptors family 1 profile" evidence="8">
    <location>
        <begin position="29"/>
        <end position="260"/>
    </location>
</feature>
<keyword evidence="6" id="KW-0675">Receptor</keyword>
<feature type="transmembrane region" description="Helical" evidence="7">
    <location>
        <begin position="126"/>
        <end position="150"/>
    </location>
</feature>
<keyword evidence="3 7" id="KW-0812">Transmembrane</keyword>